<evidence type="ECO:0000256" key="4">
    <source>
        <dbReference type="ARBA" id="ARBA00023172"/>
    </source>
</evidence>
<evidence type="ECO:0000256" key="3">
    <source>
        <dbReference type="ARBA" id="ARBA00023125"/>
    </source>
</evidence>
<dbReference type="Proteomes" id="UP000256429">
    <property type="component" value="Unassembled WGS sequence"/>
</dbReference>
<dbReference type="GO" id="GO:0006310">
    <property type="term" value="P:DNA recombination"/>
    <property type="evidence" value="ECO:0007669"/>
    <property type="project" value="UniProtKB-KW"/>
</dbReference>
<dbReference type="PROSITE" id="PS51900">
    <property type="entry name" value="CB"/>
    <property type="match status" value="1"/>
</dbReference>
<comment type="similarity">
    <text evidence="1">Belongs to the 'phage' integrase family.</text>
</comment>
<dbReference type="InterPro" id="IPR050090">
    <property type="entry name" value="Tyrosine_recombinase_XerCD"/>
</dbReference>
<dbReference type="InterPro" id="IPR013762">
    <property type="entry name" value="Integrase-like_cat_sf"/>
</dbReference>
<evidence type="ECO:0000256" key="1">
    <source>
        <dbReference type="ARBA" id="ARBA00008857"/>
    </source>
</evidence>
<dbReference type="PROSITE" id="PS51898">
    <property type="entry name" value="TYR_RECOMBINASE"/>
    <property type="match status" value="1"/>
</dbReference>
<dbReference type="Pfam" id="PF00589">
    <property type="entry name" value="Phage_integrase"/>
    <property type="match status" value="1"/>
</dbReference>
<dbReference type="Gene3D" id="1.10.443.10">
    <property type="entry name" value="Intergrase catalytic core"/>
    <property type="match status" value="1"/>
</dbReference>
<evidence type="ECO:0000313" key="8">
    <source>
        <dbReference type="EMBL" id="REE78869.1"/>
    </source>
</evidence>
<name>A0A3D9RIG1_9FLAO</name>
<evidence type="ECO:0000259" key="7">
    <source>
        <dbReference type="PROSITE" id="PS51900"/>
    </source>
</evidence>
<dbReference type="GO" id="GO:0003677">
    <property type="term" value="F:DNA binding"/>
    <property type="evidence" value="ECO:0007669"/>
    <property type="project" value="UniProtKB-UniRule"/>
</dbReference>
<dbReference type="InterPro" id="IPR002104">
    <property type="entry name" value="Integrase_catalytic"/>
</dbReference>
<evidence type="ECO:0000256" key="5">
    <source>
        <dbReference type="PROSITE-ProRule" id="PRU01248"/>
    </source>
</evidence>
<gene>
    <name evidence="8" type="ORF">BX611_3006</name>
</gene>
<dbReference type="PANTHER" id="PTHR30349:SF41">
    <property type="entry name" value="INTEGRASE_RECOMBINASE PROTEIN MJ0367-RELATED"/>
    <property type="match status" value="1"/>
</dbReference>
<dbReference type="InterPro" id="IPR010998">
    <property type="entry name" value="Integrase_recombinase_N"/>
</dbReference>
<dbReference type="InterPro" id="IPR011010">
    <property type="entry name" value="DNA_brk_join_enz"/>
</dbReference>
<dbReference type="GO" id="GO:0015074">
    <property type="term" value="P:DNA integration"/>
    <property type="evidence" value="ECO:0007669"/>
    <property type="project" value="UniProtKB-KW"/>
</dbReference>
<dbReference type="RefSeq" id="WP_115882776.1">
    <property type="nucleotide sequence ID" value="NZ_QTTQ01000013.1"/>
</dbReference>
<protein>
    <submittedName>
        <fullName evidence="8">Site-specific recombinase XerD</fullName>
    </submittedName>
</protein>
<accession>A0A3D9RIG1</accession>
<dbReference type="EMBL" id="QTTQ01000013">
    <property type="protein sequence ID" value="REE78869.1"/>
    <property type="molecule type" value="Genomic_DNA"/>
</dbReference>
<feature type="domain" description="Tyr recombinase" evidence="6">
    <location>
        <begin position="198"/>
        <end position="371"/>
    </location>
</feature>
<dbReference type="InterPro" id="IPR004107">
    <property type="entry name" value="Integrase_SAM-like_N"/>
</dbReference>
<keyword evidence="3 5" id="KW-0238">DNA-binding</keyword>
<keyword evidence="4" id="KW-0233">DNA recombination</keyword>
<evidence type="ECO:0000256" key="2">
    <source>
        <dbReference type="ARBA" id="ARBA00022908"/>
    </source>
</evidence>
<comment type="caution">
    <text evidence="8">The sequence shown here is derived from an EMBL/GenBank/DDBJ whole genome shotgun (WGS) entry which is preliminary data.</text>
</comment>
<reference evidence="8 9" key="1">
    <citation type="submission" date="2018-08" db="EMBL/GenBank/DDBJ databases">
        <title>Genomic Encyclopedia of Type Strains, Phase III (KMG-III): the genomes of soil and plant-associated and newly described type strains.</title>
        <authorList>
            <person name="Whitman W."/>
        </authorList>
    </citation>
    <scope>NUCLEOTIDE SEQUENCE [LARGE SCALE GENOMIC DNA]</scope>
    <source>
        <strain evidence="8 9">325-5</strain>
    </source>
</reference>
<dbReference type="PANTHER" id="PTHR30349">
    <property type="entry name" value="PHAGE INTEGRASE-RELATED"/>
    <property type="match status" value="1"/>
</dbReference>
<proteinExistence type="inferred from homology"/>
<sequence>MKNYKKNVPILLLSKVIHRKNVQLLLTFPFDFQLKEKIKNIPNYKYSYTLKGWYTLYSEENITNLKNELKGLVNFQLDQSNFIKKEVIPPKKPRVISEENKEIIRLFVKYLRGKRYSESTIKTYFSLIADFIDYIKDKPLVELSNKDVELFIEDVFIPRKLSVSTQRQLISAIKLFKVFYPECNIDEVRLKRPRRDKILPTVLSKEEVIDLLRYTKNLKHRAVLAMIYSAGLRISELINLELKHIDIDRRQILVKNSKGRKDRNIILAESFIPLMVNYLTSYTPTKYFVEGLIDGQKYAAESVRGFLKLSCSAAKITKRVTPHTLRHSYATHLLENGIDLRYIQELLGHAKPETTMIYTHVSKKDLLQIKSPLDMALKSLAKSNEGSSNNLRLSGNY</sequence>
<dbReference type="Gene3D" id="1.10.150.130">
    <property type="match status" value="1"/>
</dbReference>
<evidence type="ECO:0000313" key="9">
    <source>
        <dbReference type="Proteomes" id="UP000256429"/>
    </source>
</evidence>
<evidence type="ECO:0000259" key="6">
    <source>
        <dbReference type="PROSITE" id="PS51898"/>
    </source>
</evidence>
<dbReference type="OrthoDB" id="9801717at2"/>
<dbReference type="SUPFAM" id="SSF56349">
    <property type="entry name" value="DNA breaking-rejoining enzymes"/>
    <property type="match status" value="1"/>
</dbReference>
<dbReference type="AlphaFoldDB" id="A0A3D9RIG1"/>
<keyword evidence="9" id="KW-1185">Reference proteome</keyword>
<keyword evidence="2" id="KW-0229">DNA integration</keyword>
<dbReference type="Pfam" id="PF13495">
    <property type="entry name" value="Phage_int_SAM_4"/>
    <property type="match status" value="1"/>
</dbReference>
<feature type="domain" description="Core-binding (CB)" evidence="7">
    <location>
        <begin position="98"/>
        <end position="181"/>
    </location>
</feature>
<dbReference type="InterPro" id="IPR044068">
    <property type="entry name" value="CB"/>
</dbReference>
<organism evidence="8 9">
    <name type="scientific">Lutibacter oceani</name>
    <dbReference type="NCBI Taxonomy" id="1853311"/>
    <lineage>
        <taxon>Bacteria</taxon>
        <taxon>Pseudomonadati</taxon>
        <taxon>Bacteroidota</taxon>
        <taxon>Flavobacteriia</taxon>
        <taxon>Flavobacteriales</taxon>
        <taxon>Flavobacteriaceae</taxon>
        <taxon>Lutibacter</taxon>
    </lineage>
</organism>